<dbReference type="Proteomes" id="UP000288805">
    <property type="component" value="Unassembled WGS sequence"/>
</dbReference>
<comment type="caution">
    <text evidence="3">The sequence shown here is derived from an EMBL/GenBank/DDBJ whole genome shotgun (WGS) entry which is preliminary data.</text>
</comment>
<keyword evidence="1" id="KW-1133">Transmembrane helix</keyword>
<protein>
    <recommendedName>
        <fullName evidence="2">Reverse transcriptase zinc-binding domain-containing protein</fullName>
    </recommendedName>
</protein>
<reference evidence="3 4" key="1">
    <citation type="journal article" date="2018" name="PLoS Genet.">
        <title>Population sequencing reveals clonal diversity and ancestral inbreeding in the grapevine cultivar Chardonnay.</title>
        <authorList>
            <person name="Roach M.J."/>
            <person name="Johnson D.L."/>
            <person name="Bohlmann J."/>
            <person name="van Vuuren H.J."/>
            <person name="Jones S.J."/>
            <person name="Pretorius I.S."/>
            <person name="Schmidt S.A."/>
            <person name="Borneman A.R."/>
        </authorList>
    </citation>
    <scope>NUCLEOTIDE SEQUENCE [LARGE SCALE GENOMIC DNA]</scope>
    <source>
        <strain evidence="4">cv. Chardonnay</strain>
        <tissue evidence="3">Leaf</tissue>
    </source>
</reference>
<proteinExistence type="predicted"/>
<evidence type="ECO:0000313" key="3">
    <source>
        <dbReference type="EMBL" id="RVW38795.1"/>
    </source>
</evidence>
<feature type="transmembrane region" description="Helical" evidence="1">
    <location>
        <begin position="6"/>
        <end position="28"/>
    </location>
</feature>
<dbReference type="AlphaFoldDB" id="A0A438DTF6"/>
<evidence type="ECO:0000256" key="1">
    <source>
        <dbReference type="SAM" id="Phobius"/>
    </source>
</evidence>
<name>A0A438DTF6_VITVI</name>
<evidence type="ECO:0000313" key="4">
    <source>
        <dbReference type="Proteomes" id="UP000288805"/>
    </source>
</evidence>
<keyword evidence="1" id="KW-0472">Membrane</keyword>
<dbReference type="Pfam" id="PF13966">
    <property type="entry name" value="zf-RVT"/>
    <property type="match status" value="1"/>
</dbReference>
<feature type="domain" description="Reverse transcriptase zinc-binding" evidence="2">
    <location>
        <begin position="68"/>
        <end position="119"/>
    </location>
</feature>
<dbReference type="InterPro" id="IPR026960">
    <property type="entry name" value="RVT-Znf"/>
</dbReference>
<organism evidence="3 4">
    <name type="scientific">Vitis vinifera</name>
    <name type="common">Grape</name>
    <dbReference type="NCBI Taxonomy" id="29760"/>
    <lineage>
        <taxon>Eukaryota</taxon>
        <taxon>Viridiplantae</taxon>
        <taxon>Streptophyta</taxon>
        <taxon>Embryophyta</taxon>
        <taxon>Tracheophyta</taxon>
        <taxon>Spermatophyta</taxon>
        <taxon>Magnoliopsida</taxon>
        <taxon>eudicotyledons</taxon>
        <taxon>Gunneridae</taxon>
        <taxon>Pentapetalae</taxon>
        <taxon>rosids</taxon>
        <taxon>Vitales</taxon>
        <taxon>Vitaceae</taxon>
        <taxon>Viteae</taxon>
        <taxon>Vitis</taxon>
    </lineage>
</organism>
<dbReference type="EMBL" id="QGNW01001500">
    <property type="protein sequence ID" value="RVW38795.1"/>
    <property type="molecule type" value="Genomic_DNA"/>
</dbReference>
<sequence>MGGGLDFGMTGGVATLLCAPLFPPYLLFPHPRRLGRKMFGTFLEGEVRIPVPLRGGYGLSRRMINLQSKSLYKALEPKRQGEFPSSVIWNPWVSLRVGFFAWEATWNKVLTLDQIQRRG</sequence>
<evidence type="ECO:0000259" key="2">
    <source>
        <dbReference type="Pfam" id="PF13966"/>
    </source>
</evidence>
<gene>
    <name evidence="3" type="ORF">CK203_074164</name>
</gene>
<accession>A0A438DTF6</accession>
<keyword evidence="1" id="KW-0812">Transmembrane</keyword>